<dbReference type="EMBL" id="JAMXFF010000012">
    <property type="protein sequence ID" value="MCT7966659.1"/>
    <property type="molecule type" value="Genomic_DNA"/>
</dbReference>
<dbReference type="RefSeq" id="WP_368006295.1">
    <property type="nucleotide sequence ID" value="NZ_JAMXFF010000012.1"/>
</dbReference>
<gene>
    <name evidence="1" type="ORF">NG799_09980</name>
</gene>
<evidence type="ECO:0000313" key="1">
    <source>
        <dbReference type="EMBL" id="MCT7966659.1"/>
    </source>
</evidence>
<evidence type="ECO:0000313" key="2">
    <source>
        <dbReference type="Proteomes" id="UP001525890"/>
    </source>
</evidence>
<proteinExistence type="predicted"/>
<reference evidence="1 2" key="1">
    <citation type="journal article" date="2022" name="Front. Microbiol.">
        <title>High genomic differentiation and limited gene flow indicate recent cryptic speciation within the genus Laspinema (cyanobacteria).</title>
        <authorList>
            <person name="Stanojkovic A."/>
            <person name="Skoupy S."/>
            <person name="Skaloud P."/>
            <person name="Dvorak P."/>
        </authorList>
    </citation>
    <scope>NUCLEOTIDE SEQUENCE [LARGE SCALE GENOMIC DNA]</scope>
    <source>
        <strain evidence="1 2">D2a</strain>
    </source>
</reference>
<dbReference type="InterPro" id="IPR018673">
    <property type="entry name" value="DUF2141"/>
</dbReference>
<comment type="caution">
    <text evidence="1">The sequence shown here is derived from an EMBL/GenBank/DDBJ whole genome shotgun (WGS) entry which is preliminary data.</text>
</comment>
<accession>A0ABT2MPI0</accession>
<sequence>MMKTPGKIIVAIASIFSSFTLTQTVRAVPGSQLNLQIEGITNPRGNICFTIFSRSDGFPRDGAKALKAECSPLENLPVTLSINGLNAGNYAVAVFHDENADGQLNTNAVGIPQEGFGFSNNPRILTGAPKFSEATFFVAGQTTTVRIAMKYLLRL</sequence>
<keyword evidence="2" id="KW-1185">Reference proteome</keyword>
<name>A0ABT2MPI0_9CYAN</name>
<protein>
    <submittedName>
        <fullName evidence="1">DUF2141 domain-containing protein</fullName>
    </submittedName>
</protein>
<dbReference type="Proteomes" id="UP001525890">
    <property type="component" value="Unassembled WGS sequence"/>
</dbReference>
<dbReference type="Pfam" id="PF09912">
    <property type="entry name" value="DUF2141"/>
    <property type="match status" value="1"/>
</dbReference>
<organism evidence="1 2">
    <name type="scientific">Laspinema palackyanum D2a</name>
    <dbReference type="NCBI Taxonomy" id="2953684"/>
    <lineage>
        <taxon>Bacteria</taxon>
        <taxon>Bacillati</taxon>
        <taxon>Cyanobacteriota</taxon>
        <taxon>Cyanophyceae</taxon>
        <taxon>Oscillatoriophycideae</taxon>
        <taxon>Oscillatoriales</taxon>
        <taxon>Laspinemataceae</taxon>
        <taxon>Laspinema</taxon>
        <taxon>Laspinema palackyanum</taxon>
    </lineage>
</organism>